<evidence type="ECO:0000313" key="3">
    <source>
        <dbReference type="Proteomes" id="UP000824265"/>
    </source>
</evidence>
<name>A0A9D1R4F2_9FIRM</name>
<evidence type="ECO:0000313" key="2">
    <source>
        <dbReference type="EMBL" id="HIW81303.1"/>
    </source>
</evidence>
<dbReference type="PANTHER" id="PTHR10587">
    <property type="entry name" value="GLYCOSYL TRANSFERASE-RELATED"/>
    <property type="match status" value="1"/>
</dbReference>
<dbReference type="GO" id="GO:0016810">
    <property type="term" value="F:hydrolase activity, acting on carbon-nitrogen (but not peptide) bonds"/>
    <property type="evidence" value="ECO:0007669"/>
    <property type="project" value="InterPro"/>
</dbReference>
<protein>
    <submittedName>
        <fullName evidence="2">Polysaccharide deacetylase family protein</fullName>
    </submittedName>
</protein>
<feature type="domain" description="NodB homology" evidence="1">
    <location>
        <begin position="9"/>
        <end position="215"/>
    </location>
</feature>
<dbReference type="CDD" id="cd10967">
    <property type="entry name" value="CE4_GLA_like_6s"/>
    <property type="match status" value="1"/>
</dbReference>
<accession>A0A9D1R4F2</accession>
<dbReference type="InterPro" id="IPR050248">
    <property type="entry name" value="Polysacc_deacetylase_ArnD"/>
</dbReference>
<reference evidence="2" key="2">
    <citation type="submission" date="2021-04" db="EMBL/GenBank/DDBJ databases">
        <authorList>
            <person name="Gilroy R."/>
        </authorList>
    </citation>
    <scope>NUCLEOTIDE SEQUENCE</scope>
    <source>
        <strain evidence="2">CHK195-6426</strain>
    </source>
</reference>
<dbReference type="PANTHER" id="PTHR10587:SF137">
    <property type="entry name" value="4-DEOXY-4-FORMAMIDO-L-ARABINOSE-PHOSPHOUNDECAPRENOL DEFORMYLASE ARND-RELATED"/>
    <property type="match status" value="1"/>
</dbReference>
<organism evidence="2 3">
    <name type="scientific">Candidatus Acetatifactor stercoripullorum</name>
    <dbReference type="NCBI Taxonomy" id="2838414"/>
    <lineage>
        <taxon>Bacteria</taxon>
        <taxon>Bacillati</taxon>
        <taxon>Bacillota</taxon>
        <taxon>Clostridia</taxon>
        <taxon>Lachnospirales</taxon>
        <taxon>Lachnospiraceae</taxon>
        <taxon>Acetatifactor</taxon>
    </lineage>
</organism>
<reference evidence="2" key="1">
    <citation type="journal article" date="2021" name="PeerJ">
        <title>Extensive microbial diversity within the chicken gut microbiome revealed by metagenomics and culture.</title>
        <authorList>
            <person name="Gilroy R."/>
            <person name="Ravi A."/>
            <person name="Getino M."/>
            <person name="Pursley I."/>
            <person name="Horton D.L."/>
            <person name="Alikhan N.F."/>
            <person name="Baker D."/>
            <person name="Gharbi K."/>
            <person name="Hall N."/>
            <person name="Watson M."/>
            <person name="Adriaenssens E.M."/>
            <person name="Foster-Nyarko E."/>
            <person name="Jarju S."/>
            <person name="Secka A."/>
            <person name="Antonio M."/>
            <person name="Oren A."/>
            <person name="Chaudhuri R.R."/>
            <person name="La Ragione R."/>
            <person name="Hildebrand F."/>
            <person name="Pallen M.J."/>
        </authorList>
    </citation>
    <scope>NUCLEOTIDE SEQUENCE</scope>
    <source>
        <strain evidence="2">CHK195-6426</strain>
    </source>
</reference>
<dbReference type="InterPro" id="IPR011330">
    <property type="entry name" value="Glyco_hydro/deAcase_b/a-brl"/>
</dbReference>
<dbReference type="SUPFAM" id="SSF88713">
    <property type="entry name" value="Glycoside hydrolase/deacetylase"/>
    <property type="match status" value="1"/>
</dbReference>
<dbReference type="AlphaFoldDB" id="A0A9D1R4F2"/>
<sequence length="269" mass="30632">MRFVYPQGKRKALTFSYDDGQVFDKRLIEILNAHGMKGTFHLNSGNLGLKRGRDRYVEAGELKQIYAGHEVACHGVQHRSLPGLTRQQAVLEIQEDRKTLEQLMGGLVQGMSYAFGNYDETTKEIAESLGILYSRTVEDTCKFFPPADFLEWHPTCHHNNRLLELGDQFLNVPGFYELPVMYVWGHSFEFGWSDDWGLLEAFTDKMAGKDDIWYAANVEICRYIRAVRAQEFSADGLTVHNPTAVCVWMSTGEGLVQIKPGETRFIGEH</sequence>
<proteinExistence type="predicted"/>
<dbReference type="Gene3D" id="3.20.20.370">
    <property type="entry name" value="Glycoside hydrolase/deacetylase"/>
    <property type="match status" value="1"/>
</dbReference>
<comment type="caution">
    <text evidence="2">The sequence shown here is derived from an EMBL/GenBank/DDBJ whole genome shotgun (WGS) entry which is preliminary data.</text>
</comment>
<gene>
    <name evidence="2" type="ORF">H9742_07190</name>
</gene>
<dbReference type="Pfam" id="PF01522">
    <property type="entry name" value="Polysacc_deac_1"/>
    <property type="match status" value="1"/>
</dbReference>
<dbReference type="EMBL" id="DXGH01000038">
    <property type="protein sequence ID" value="HIW81303.1"/>
    <property type="molecule type" value="Genomic_DNA"/>
</dbReference>
<dbReference type="Proteomes" id="UP000824265">
    <property type="component" value="Unassembled WGS sequence"/>
</dbReference>
<evidence type="ECO:0000259" key="1">
    <source>
        <dbReference type="PROSITE" id="PS51677"/>
    </source>
</evidence>
<dbReference type="GO" id="GO:0005975">
    <property type="term" value="P:carbohydrate metabolic process"/>
    <property type="evidence" value="ECO:0007669"/>
    <property type="project" value="InterPro"/>
</dbReference>
<dbReference type="InterPro" id="IPR002509">
    <property type="entry name" value="NODB_dom"/>
</dbReference>
<dbReference type="PROSITE" id="PS51677">
    <property type="entry name" value="NODB"/>
    <property type="match status" value="1"/>
</dbReference>